<gene>
    <name evidence="1" type="ORF">B5M45_24000</name>
</gene>
<dbReference type="Proteomes" id="UP000193040">
    <property type="component" value="Unassembled WGS sequence"/>
</dbReference>
<dbReference type="AlphaFoldDB" id="A0A1X0XST6"/>
<keyword evidence="2" id="KW-1185">Reference proteome</keyword>
<accession>A0A1X0XST6</accession>
<name>A0A1X0XST6_MYCSI</name>
<evidence type="ECO:0000313" key="2">
    <source>
        <dbReference type="Proteomes" id="UP000193040"/>
    </source>
</evidence>
<dbReference type="EMBL" id="MZZM01000028">
    <property type="protein sequence ID" value="ORJ55955.1"/>
    <property type="molecule type" value="Genomic_DNA"/>
</dbReference>
<proteinExistence type="predicted"/>
<organism evidence="1 2">
    <name type="scientific">Mycobacterium simiae</name>
    <name type="common">Mycobacterium habana</name>
    <dbReference type="NCBI Taxonomy" id="1784"/>
    <lineage>
        <taxon>Bacteria</taxon>
        <taxon>Bacillati</taxon>
        <taxon>Actinomycetota</taxon>
        <taxon>Actinomycetes</taxon>
        <taxon>Mycobacteriales</taxon>
        <taxon>Mycobacteriaceae</taxon>
        <taxon>Mycobacterium</taxon>
        <taxon>Mycobacterium simiae complex</taxon>
    </lineage>
</organism>
<sequence>MSAAAKHMYHELNAIALELNSSALAYQNALDRMSVEKSRGRPRGIRHGGCVDTDTACDRGSPRRIGVRAAGQPDSWYPTGARCPRCGR</sequence>
<comment type="caution">
    <text evidence="1">The sequence shown here is derived from an EMBL/GenBank/DDBJ whole genome shotgun (WGS) entry which is preliminary data.</text>
</comment>
<evidence type="ECO:0000313" key="1">
    <source>
        <dbReference type="EMBL" id="ORJ55955.1"/>
    </source>
</evidence>
<reference evidence="1 2" key="1">
    <citation type="submission" date="2017-03" db="EMBL/GenBank/DDBJ databases">
        <title>Genomic insights into Mycobacterium simiae human colonization.</title>
        <authorList>
            <person name="Steffani J.L."/>
            <person name="Brunck M.E."/>
            <person name="Cruz E."/>
            <person name="Montiel R."/>
            <person name="Barona F."/>
        </authorList>
    </citation>
    <scope>NUCLEOTIDE SEQUENCE [LARGE SCALE GENOMIC DNA]</scope>
    <source>
        <strain evidence="1 2">MsiGto</strain>
    </source>
</reference>
<protein>
    <submittedName>
        <fullName evidence="1">Uncharacterized protein</fullName>
    </submittedName>
</protein>